<dbReference type="GeneID" id="81590068"/>
<gene>
    <name evidence="1" type="ORF">N7537_008772</name>
</gene>
<dbReference type="AlphaFoldDB" id="A0AAD6E142"/>
<proteinExistence type="predicted"/>
<evidence type="ECO:0000313" key="2">
    <source>
        <dbReference type="Proteomes" id="UP001213799"/>
    </source>
</evidence>
<keyword evidence="2" id="KW-1185">Reference proteome</keyword>
<dbReference type="RefSeq" id="XP_056751902.1">
    <property type="nucleotide sequence ID" value="XM_056899826.1"/>
</dbReference>
<dbReference type="EMBL" id="JAQJAE010000004">
    <property type="protein sequence ID" value="KAJ5598688.1"/>
    <property type="molecule type" value="Genomic_DNA"/>
</dbReference>
<evidence type="ECO:0000313" key="1">
    <source>
        <dbReference type="EMBL" id="KAJ5598688.1"/>
    </source>
</evidence>
<organism evidence="1 2">
    <name type="scientific">Penicillium hordei</name>
    <dbReference type="NCBI Taxonomy" id="40994"/>
    <lineage>
        <taxon>Eukaryota</taxon>
        <taxon>Fungi</taxon>
        <taxon>Dikarya</taxon>
        <taxon>Ascomycota</taxon>
        <taxon>Pezizomycotina</taxon>
        <taxon>Eurotiomycetes</taxon>
        <taxon>Eurotiomycetidae</taxon>
        <taxon>Eurotiales</taxon>
        <taxon>Aspergillaceae</taxon>
        <taxon>Penicillium</taxon>
    </lineage>
</organism>
<name>A0AAD6E142_9EURO</name>
<dbReference type="Proteomes" id="UP001213799">
    <property type="component" value="Unassembled WGS sequence"/>
</dbReference>
<reference evidence="1" key="2">
    <citation type="submission" date="2023-01" db="EMBL/GenBank/DDBJ databases">
        <authorList>
            <person name="Petersen C."/>
        </authorList>
    </citation>
    <scope>NUCLEOTIDE SEQUENCE</scope>
    <source>
        <strain evidence="1">IBT 12815</strain>
    </source>
</reference>
<comment type="caution">
    <text evidence="1">The sequence shown here is derived from an EMBL/GenBank/DDBJ whole genome shotgun (WGS) entry which is preliminary data.</text>
</comment>
<protein>
    <submittedName>
        <fullName evidence="1">Uncharacterized protein</fullName>
    </submittedName>
</protein>
<accession>A0AAD6E142</accession>
<sequence length="204" mass="22905">METIVDEAAFVVTDNLAQAAFSSFMSARFLPFNESPGCSHSGAFGVPTAFKHLHINDELAVSLYRKSDVPWEFEDLESLPDRNSALMLASYDRPPSASLGRGRGRLLSHPCAVKIPCAVSYCEALIPRLFSHDRDSVCETFLLAILSYMLEYVDGTDVLDENKQQEGYRKFYDAIKLGDLAMYSILNELRLSLIEERRLPVKND</sequence>
<reference evidence="1" key="1">
    <citation type="journal article" date="2023" name="IMA Fungus">
        <title>Comparative genomic study of the Penicillium genus elucidates a diverse pangenome and 15 lateral gene transfer events.</title>
        <authorList>
            <person name="Petersen C."/>
            <person name="Sorensen T."/>
            <person name="Nielsen M.R."/>
            <person name="Sondergaard T.E."/>
            <person name="Sorensen J.L."/>
            <person name="Fitzpatrick D.A."/>
            <person name="Frisvad J.C."/>
            <person name="Nielsen K.L."/>
        </authorList>
    </citation>
    <scope>NUCLEOTIDE SEQUENCE</scope>
    <source>
        <strain evidence="1">IBT 12815</strain>
    </source>
</reference>